<proteinExistence type="predicted"/>
<evidence type="ECO:0000313" key="1">
    <source>
        <dbReference type="EMBL" id="OGE41549.1"/>
    </source>
</evidence>
<gene>
    <name evidence="1" type="ORF">A3D25_00830</name>
</gene>
<protein>
    <submittedName>
        <fullName evidence="1">Uncharacterized protein</fullName>
    </submittedName>
</protein>
<dbReference type="AlphaFoldDB" id="A0A1F5KL40"/>
<organism evidence="1 2">
    <name type="scientific">Candidatus Daviesbacteria bacterium RIFCSPHIGHO2_02_FULL_43_12</name>
    <dbReference type="NCBI Taxonomy" id="1797776"/>
    <lineage>
        <taxon>Bacteria</taxon>
        <taxon>Candidatus Daviesiibacteriota</taxon>
    </lineage>
</organism>
<reference evidence="1 2" key="1">
    <citation type="journal article" date="2016" name="Nat. Commun.">
        <title>Thousands of microbial genomes shed light on interconnected biogeochemical processes in an aquifer system.</title>
        <authorList>
            <person name="Anantharaman K."/>
            <person name="Brown C.T."/>
            <person name="Hug L.A."/>
            <person name="Sharon I."/>
            <person name="Castelle C.J."/>
            <person name="Probst A.J."/>
            <person name="Thomas B.C."/>
            <person name="Singh A."/>
            <person name="Wilkins M.J."/>
            <person name="Karaoz U."/>
            <person name="Brodie E.L."/>
            <person name="Williams K.H."/>
            <person name="Hubbard S.S."/>
            <person name="Banfield J.F."/>
        </authorList>
    </citation>
    <scope>NUCLEOTIDE SEQUENCE [LARGE SCALE GENOMIC DNA]</scope>
</reference>
<evidence type="ECO:0000313" key="2">
    <source>
        <dbReference type="Proteomes" id="UP000177328"/>
    </source>
</evidence>
<comment type="caution">
    <text evidence="1">The sequence shown here is derived from an EMBL/GenBank/DDBJ whole genome shotgun (WGS) entry which is preliminary data.</text>
</comment>
<name>A0A1F5KL40_9BACT</name>
<accession>A0A1F5KL40</accession>
<sequence>MSLSIDRIRELGSRLADLGQNVAFPEANRYLSRHGLKQSTNPGLLWGVEPISSRRVRDLFAGFDILPEGMRPALSCGQWRETSVYGYPFFIATNAILDPVLKAPSADILQRKPGTRFRFGTEIHFSGQGRAGVFVRLPGEMRGYGRFIEGTPIWRLVEGKLTEVELNFAAAALAILSP</sequence>
<dbReference type="EMBL" id="MFDD01000001">
    <property type="protein sequence ID" value="OGE41549.1"/>
    <property type="molecule type" value="Genomic_DNA"/>
</dbReference>
<dbReference type="Proteomes" id="UP000177328">
    <property type="component" value="Unassembled WGS sequence"/>
</dbReference>